<dbReference type="EMBL" id="CP002113">
    <property type="protein sequence ID" value="AEK23239.1"/>
    <property type="molecule type" value="Genomic_DNA"/>
</dbReference>
<dbReference type="KEGG" id="ccm:Ccan_11230"/>
<evidence type="ECO:0000256" key="2">
    <source>
        <dbReference type="ARBA" id="ARBA00006275"/>
    </source>
</evidence>
<dbReference type="SUPFAM" id="SSF48452">
    <property type="entry name" value="TPR-like"/>
    <property type="match status" value="1"/>
</dbReference>
<gene>
    <name evidence="9" type="ordered locus">Ccan_11230</name>
</gene>
<evidence type="ECO:0000313" key="10">
    <source>
        <dbReference type="Proteomes" id="UP000008895"/>
    </source>
</evidence>
<keyword evidence="4" id="KW-0472">Membrane</keyword>
<dbReference type="PROSITE" id="PS51257">
    <property type="entry name" value="PROKAR_LIPOPROTEIN"/>
    <property type="match status" value="1"/>
</dbReference>
<sequence>MMKKLYNIILIALAVVGCDNFLDITPKGQVIPQTTDDFRKLLDKGYAKAPAGNSTMSYINRSFKSDISLRSDELILRDLPTVSISTELLDVFSWGEVTATFGSSLYPYREFYESIVYANEVITSGAQKMLDSDEKNQILGEAYALRAYNLFNLVNMYAPTYNKVTSDKDKGVPIVIKIDLEQVFPKASVAKVYEQILSDLTKAQELMNIAQQDKNKGLHYRFSKAALFAFMSRVYLYMGEYEKSVEATDQALSINADIVDLTKTPTISPIDENGEEMIMALDALYGLSLRQKVFVSEDMISKFDQINDLRFNLYVGKRETYYFIRKRGKSSFRVSELYLNKAEALAHIGNQEQSKKVLLSFTENRYDRNFHNLHKNYIDNLNKKDLIDAILEERARELIFEGHRWFDLRRANQKEIVHKYKDKEYTLQANDTRYTIPFPLQAIQENPLLND</sequence>
<dbReference type="OrthoDB" id="653598at2"/>
<proteinExistence type="inferred from homology"/>
<accession>F9YVS5</accession>
<keyword evidence="6" id="KW-0802">TPR repeat</keyword>
<dbReference type="STRING" id="860228.Ccan_11230"/>
<dbReference type="Pfam" id="PF14322">
    <property type="entry name" value="SusD-like_3"/>
    <property type="match status" value="1"/>
</dbReference>
<keyword evidence="5" id="KW-0998">Cell outer membrane</keyword>
<dbReference type="Pfam" id="PF07980">
    <property type="entry name" value="SusD_RagB"/>
    <property type="match status" value="1"/>
</dbReference>
<feature type="repeat" description="TPR" evidence="6">
    <location>
        <begin position="225"/>
        <end position="258"/>
    </location>
</feature>
<dbReference type="PROSITE" id="PS50005">
    <property type="entry name" value="TPR"/>
    <property type="match status" value="1"/>
</dbReference>
<reference evidence="9 10" key="1">
    <citation type="journal article" date="2011" name="J. Bacteriol.">
        <title>Complete genome sequence of the dog commensal and human pathogen Capnocytophaga canimorsus strain 5.</title>
        <authorList>
            <person name="Manfredi P."/>
            <person name="Pagni M."/>
            <person name="Cornelis G.R."/>
        </authorList>
    </citation>
    <scope>NUCLEOTIDE SEQUENCE [LARGE SCALE GENOMIC DNA]</scope>
    <source>
        <strain evidence="10">5</strain>
    </source>
</reference>
<feature type="domain" description="RagB/SusD" evidence="7">
    <location>
        <begin position="332"/>
        <end position="445"/>
    </location>
</feature>
<keyword evidence="10" id="KW-1185">Reference proteome</keyword>
<dbReference type="InterPro" id="IPR033985">
    <property type="entry name" value="SusD-like_N"/>
</dbReference>
<evidence type="ECO:0000313" key="9">
    <source>
        <dbReference type="EMBL" id="AEK23239.1"/>
    </source>
</evidence>
<evidence type="ECO:0000256" key="3">
    <source>
        <dbReference type="ARBA" id="ARBA00022729"/>
    </source>
</evidence>
<dbReference type="InterPro" id="IPR011990">
    <property type="entry name" value="TPR-like_helical_dom_sf"/>
</dbReference>
<protein>
    <submittedName>
        <fullName evidence="9">Uncharacterized protein</fullName>
    </submittedName>
</protein>
<comment type="subcellular location">
    <subcellularLocation>
        <location evidence="1">Cell outer membrane</location>
    </subcellularLocation>
</comment>
<comment type="similarity">
    <text evidence="2">Belongs to the SusD family.</text>
</comment>
<dbReference type="InterPro" id="IPR019734">
    <property type="entry name" value="TPR_rpt"/>
</dbReference>
<evidence type="ECO:0000259" key="7">
    <source>
        <dbReference type="Pfam" id="PF07980"/>
    </source>
</evidence>
<dbReference type="AlphaFoldDB" id="F9YVS5"/>
<dbReference type="eggNOG" id="COG0388">
    <property type="taxonomic scope" value="Bacteria"/>
</dbReference>
<evidence type="ECO:0000256" key="1">
    <source>
        <dbReference type="ARBA" id="ARBA00004442"/>
    </source>
</evidence>
<dbReference type="HOGENOM" id="CLU_015553_3_0_10"/>
<dbReference type="Gene3D" id="1.25.40.390">
    <property type="match status" value="1"/>
</dbReference>
<dbReference type="CDD" id="cd08977">
    <property type="entry name" value="SusD"/>
    <property type="match status" value="1"/>
</dbReference>
<dbReference type="InterPro" id="IPR012944">
    <property type="entry name" value="SusD_RagB_dom"/>
</dbReference>
<feature type="domain" description="SusD-like N-terminal" evidence="8">
    <location>
        <begin position="21"/>
        <end position="236"/>
    </location>
</feature>
<organism evidence="9 10">
    <name type="scientific">Capnocytophaga canimorsus (strain 5)</name>
    <dbReference type="NCBI Taxonomy" id="860228"/>
    <lineage>
        <taxon>Bacteria</taxon>
        <taxon>Pseudomonadati</taxon>
        <taxon>Bacteroidota</taxon>
        <taxon>Flavobacteriia</taxon>
        <taxon>Flavobacteriales</taxon>
        <taxon>Flavobacteriaceae</taxon>
        <taxon>Capnocytophaga</taxon>
    </lineage>
</organism>
<evidence type="ECO:0000256" key="6">
    <source>
        <dbReference type="PROSITE-ProRule" id="PRU00339"/>
    </source>
</evidence>
<evidence type="ECO:0000259" key="8">
    <source>
        <dbReference type="Pfam" id="PF14322"/>
    </source>
</evidence>
<evidence type="ECO:0000256" key="4">
    <source>
        <dbReference type="ARBA" id="ARBA00023136"/>
    </source>
</evidence>
<dbReference type="GO" id="GO:0009279">
    <property type="term" value="C:cell outer membrane"/>
    <property type="evidence" value="ECO:0007669"/>
    <property type="project" value="UniProtKB-SubCell"/>
</dbReference>
<dbReference type="Proteomes" id="UP000008895">
    <property type="component" value="Chromosome"/>
</dbReference>
<dbReference type="RefSeq" id="WP_013997229.1">
    <property type="nucleotide sequence ID" value="NC_015846.1"/>
</dbReference>
<evidence type="ECO:0000256" key="5">
    <source>
        <dbReference type="ARBA" id="ARBA00023237"/>
    </source>
</evidence>
<name>F9YVS5_CAPCC</name>
<keyword evidence="3" id="KW-0732">Signal</keyword>